<evidence type="ECO:0000313" key="2">
    <source>
        <dbReference type="EMBL" id="OXA45186.1"/>
    </source>
</evidence>
<dbReference type="Proteomes" id="UP000198287">
    <property type="component" value="Unassembled WGS sequence"/>
</dbReference>
<sequence length="448" mass="49533">MNFSIPLVLAVLSYFEPQTSTTHRFKRDVVQPLEFTQLIEALSYGDNCSYVVEEMREKFAKSILAEKLDESAVILKFNKFQSDITKRGLPLCSTDKFVICDKISAKCVCGDLGRSSFLGENHPSGHASKFVPNLKTGSCRWGEGTACVPKEDDPTRTDFCTLRTHCANTKTGNPCQPSDHINEYISRGTNNGIKATFSGEICSCQRDDKPKAPYEQGSDSKHKSDNKLGKSQAVCTNRDCGRNTEEANSSSTNLCAAQVVPDQTTSIGLPTDDIVEVFFVEREDKAIQTDSYELTNIMRLLHSIKLELQGHGQALRTILGRELANGSPTVVATLSDELNDLAFPLTRMEDIIDLDDRVKKSKDAKLDLAIIIATCKGTDVNTVMMAQFSLKGKRKKRCFNALVNFREAINDAVQAHPNTGPNVGIDKIDVAIADSLKKASDREYQRKK</sequence>
<keyword evidence="3" id="KW-1185">Reference proteome</keyword>
<evidence type="ECO:0000256" key="1">
    <source>
        <dbReference type="SAM" id="MobiDB-lite"/>
    </source>
</evidence>
<comment type="caution">
    <text evidence="2">The sequence shown here is derived from an EMBL/GenBank/DDBJ whole genome shotgun (WGS) entry which is preliminary data.</text>
</comment>
<dbReference type="EMBL" id="LNIX01000018">
    <property type="protein sequence ID" value="OXA45186.1"/>
    <property type="molecule type" value="Genomic_DNA"/>
</dbReference>
<organism evidence="2 3">
    <name type="scientific">Folsomia candida</name>
    <name type="common">Springtail</name>
    <dbReference type="NCBI Taxonomy" id="158441"/>
    <lineage>
        <taxon>Eukaryota</taxon>
        <taxon>Metazoa</taxon>
        <taxon>Ecdysozoa</taxon>
        <taxon>Arthropoda</taxon>
        <taxon>Hexapoda</taxon>
        <taxon>Collembola</taxon>
        <taxon>Entomobryomorpha</taxon>
        <taxon>Isotomoidea</taxon>
        <taxon>Isotomidae</taxon>
        <taxon>Proisotominae</taxon>
        <taxon>Folsomia</taxon>
    </lineage>
</organism>
<proteinExistence type="predicted"/>
<name>A0A226DLT9_FOLCA</name>
<dbReference type="AlphaFoldDB" id="A0A226DLT9"/>
<evidence type="ECO:0000313" key="3">
    <source>
        <dbReference type="Proteomes" id="UP000198287"/>
    </source>
</evidence>
<gene>
    <name evidence="2" type="ORF">Fcan01_20317</name>
</gene>
<protein>
    <submittedName>
        <fullName evidence="2">Uncharacterized protein</fullName>
    </submittedName>
</protein>
<feature type="compositionally biased region" description="Basic and acidic residues" evidence="1">
    <location>
        <begin position="208"/>
        <end position="228"/>
    </location>
</feature>
<feature type="region of interest" description="Disordered" evidence="1">
    <location>
        <begin position="208"/>
        <end position="230"/>
    </location>
</feature>
<reference evidence="2 3" key="1">
    <citation type="submission" date="2015-12" db="EMBL/GenBank/DDBJ databases">
        <title>The genome of Folsomia candida.</title>
        <authorList>
            <person name="Faddeeva A."/>
            <person name="Derks M.F."/>
            <person name="Anvar Y."/>
            <person name="Smit S."/>
            <person name="Van Straalen N."/>
            <person name="Roelofs D."/>
        </authorList>
    </citation>
    <scope>NUCLEOTIDE SEQUENCE [LARGE SCALE GENOMIC DNA]</scope>
    <source>
        <strain evidence="2 3">VU population</strain>
        <tissue evidence="2">Whole body</tissue>
    </source>
</reference>
<accession>A0A226DLT9</accession>
<dbReference type="OrthoDB" id="6621325at2759"/>